<protein>
    <recommendedName>
        <fullName evidence="4">Secreted protein</fullName>
    </recommendedName>
</protein>
<dbReference type="Proteomes" id="UP000756921">
    <property type="component" value="Unassembled WGS sequence"/>
</dbReference>
<dbReference type="EMBL" id="WJXW01000010">
    <property type="protein sequence ID" value="KAF9732311.1"/>
    <property type="molecule type" value="Genomic_DNA"/>
</dbReference>
<comment type="caution">
    <text evidence="2">The sequence shown here is derived from an EMBL/GenBank/DDBJ whole genome shotgun (WGS) entry which is preliminary data.</text>
</comment>
<proteinExistence type="predicted"/>
<sequence>MKCYVAVPVIATLLLSVQATPAVVPQLYERQSKAPVSCTANGGAAAGCSIKALTRYGCPHTDTGRCAPVGTTPCGSTVQIYCYVFGETVNGNSMWYNLYPRTNGLMPAAFFSCTSNISN</sequence>
<gene>
    <name evidence="2" type="ORF">PMIN01_09169</name>
</gene>
<keyword evidence="1" id="KW-0732">Signal</keyword>
<keyword evidence="3" id="KW-1185">Reference proteome</keyword>
<reference evidence="2" key="1">
    <citation type="journal article" date="2020" name="Mol. Plant Microbe Interact.">
        <title>Genome Sequence of the Biocontrol Agent Coniothyrium minitans strain Conio (IMI 134523).</title>
        <authorList>
            <person name="Patel D."/>
            <person name="Shittu T.A."/>
            <person name="Baroncelli R."/>
            <person name="Muthumeenakshi S."/>
            <person name="Osborne T.H."/>
            <person name="Janganan T.K."/>
            <person name="Sreenivasaprasad S."/>
        </authorList>
    </citation>
    <scope>NUCLEOTIDE SEQUENCE</scope>
    <source>
        <strain evidence="2">Conio</strain>
    </source>
</reference>
<dbReference type="AlphaFoldDB" id="A0A9P6KN26"/>
<feature type="signal peptide" evidence="1">
    <location>
        <begin position="1"/>
        <end position="19"/>
    </location>
</feature>
<dbReference type="OrthoDB" id="3712941at2759"/>
<evidence type="ECO:0000256" key="1">
    <source>
        <dbReference type="SAM" id="SignalP"/>
    </source>
</evidence>
<evidence type="ECO:0000313" key="2">
    <source>
        <dbReference type="EMBL" id="KAF9732311.1"/>
    </source>
</evidence>
<accession>A0A9P6KN26</accession>
<evidence type="ECO:0000313" key="3">
    <source>
        <dbReference type="Proteomes" id="UP000756921"/>
    </source>
</evidence>
<organism evidence="2 3">
    <name type="scientific">Paraphaeosphaeria minitans</name>
    <dbReference type="NCBI Taxonomy" id="565426"/>
    <lineage>
        <taxon>Eukaryota</taxon>
        <taxon>Fungi</taxon>
        <taxon>Dikarya</taxon>
        <taxon>Ascomycota</taxon>
        <taxon>Pezizomycotina</taxon>
        <taxon>Dothideomycetes</taxon>
        <taxon>Pleosporomycetidae</taxon>
        <taxon>Pleosporales</taxon>
        <taxon>Massarineae</taxon>
        <taxon>Didymosphaeriaceae</taxon>
        <taxon>Paraphaeosphaeria</taxon>
    </lineage>
</organism>
<evidence type="ECO:0008006" key="4">
    <source>
        <dbReference type="Google" id="ProtNLM"/>
    </source>
</evidence>
<feature type="chain" id="PRO_5040466001" description="Secreted protein" evidence="1">
    <location>
        <begin position="20"/>
        <end position="119"/>
    </location>
</feature>
<name>A0A9P6KN26_9PLEO</name>